<evidence type="ECO:0000313" key="13">
    <source>
        <dbReference type="Proteomes" id="UP001317963"/>
    </source>
</evidence>
<evidence type="ECO:0000256" key="5">
    <source>
        <dbReference type="ARBA" id="ARBA00022750"/>
    </source>
</evidence>
<evidence type="ECO:0000256" key="3">
    <source>
        <dbReference type="ARBA" id="ARBA00022670"/>
    </source>
</evidence>
<comment type="caution">
    <text evidence="9">Lacks conserved residue(s) required for the propagation of feature annotation.</text>
</comment>
<keyword evidence="6 9" id="KW-0378">Hydrolase</keyword>
<keyword evidence="7 9" id="KW-1133">Transmembrane helix</keyword>
<dbReference type="PRINTS" id="PR00781">
    <property type="entry name" value="LIPOSIGPTASE"/>
</dbReference>
<dbReference type="PANTHER" id="PTHR33695:SF1">
    <property type="entry name" value="LIPOPROTEIN SIGNAL PEPTIDASE"/>
    <property type="match status" value="1"/>
</dbReference>
<dbReference type="RefSeq" id="WP_279243196.1">
    <property type="nucleotide sequence ID" value="NZ_CP036501.1"/>
</dbReference>
<comment type="catalytic activity">
    <reaction evidence="9 10">
        <text>Release of signal peptides from bacterial membrane prolipoproteins. Hydrolyzes -Xaa-Yaa-Zaa-|-(S,diacylglyceryl)Cys-, in which Xaa is hydrophobic (preferably Leu), and Yaa (Ala or Ser) and Zaa (Gly or Ala) have small, neutral side chains.</text>
        <dbReference type="EC" id="3.4.23.36"/>
    </reaction>
</comment>
<comment type="similarity">
    <text evidence="1 9 11">Belongs to the peptidase A8 family.</text>
</comment>
<gene>
    <name evidence="9" type="primary">lspA</name>
    <name evidence="12" type="ORF">E0F26_05670</name>
</gene>
<sequence>MRALANPWIGFLLAVIVIGLDQYTKALATAQLAYRVPVEVTSWFDLMLAHNTGAAFSFLASAGGWQRWFLTAVAVAVSVVVVIWLTRLKQSERMLGVALGLVLGGGVGNLIDRVSLGYVVDFISWHYNDWYWPAFNIADAAICLGAVLLVWDSFFGETSKQV</sequence>
<evidence type="ECO:0000256" key="7">
    <source>
        <dbReference type="ARBA" id="ARBA00022989"/>
    </source>
</evidence>
<keyword evidence="2 9" id="KW-1003">Cell membrane</keyword>
<evidence type="ECO:0000256" key="10">
    <source>
        <dbReference type="RuleBase" id="RU000594"/>
    </source>
</evidence>
<dbReference type="Pfam" id="PF01252">
    <property type="entry name" value="Peptidase_A8"/>
    <property type="match status" value="1"/>
</dbReference>
<evidence type="ECO:0000256" key="6">
    <source>
        <dbReference type="ARBA" id="ARBA00022801"/>
    </source>
</evidence>
<dbReference type="GO" id="GO:0004190">
    <property type="term" value="F:aspartic-type endopeptidase activity"/>
    <property type="evidence" value="ECO:0007669"/>
    <property type="project" value="UniProtKB-EC"/>
</dbReference>
<dbReference type="EMBL" id="CP036501">
    <property type="protein sequence ID" value="UZP75571.1"/>
    <property type="molecule type" value="Genomic_DNA"/>
</dbReference>
<accession>A0ABY6QBF7</accession>
<evidence type="ECO:0000256" key="4">
    <source>
        <dbReference type="ARBA" id="ARBA00022692"/>
    </source>
</evidence>
<feature type="transmembrane region" description="Helical" evidence="9">
    <location>
        <begin position="68"/>
        <end position="86"/>
    </location>
</feature>
<name>A0ABY6QBF7_9GAMM</name>
<comment type="function">
    <text evidence="9 10">This protein specifically catalyzes the removal of signal peptides from prolipoproteins.</text>
</comment>
<evidence type="ECO:0000256" key="11">
    <source>
        <dbReference type="RuleBase" id="RU004181"/>
    </source>
</evidence>
<evidence type="ECO:0000256" key="8">
    <source>
        <dbReference type="ARBA" id="ARBA00023136"/>
    </source>
</evidence>
<proteinExistence type="inferred from homology"/>
<dbReference type="PANTHER" id="PTHR33695">
    <property type="entry name" value="LIPOPROTEIN SIGNAL PEPTIDASE"/>
    <property type="match status" value="1"/>
</dbReference>
<protein>
    <recommendedName>
        <fullName evidence="9">Lipoprotein signal peptidase</fullName>
        <ecNumber evidence="9">3.4.23.36</ecNumber>
    </recommendedName>
    <alternativeName>
        <fullName evidence="9">Prolipoprotein signal peptidase</fullName>
    </alternativeName>
    <alternativeName>
        <fullName evidence="9">Signal peptidase II</fullName>
        <shortName evidence="9">SPase II</shortName>
    </alternativeName>
</protein>
<comment type="subcellular location">
    <subcellularLocation>
        <location evidence="9">Cell membrane</location>
        <topology evidence="9">Multi-pass membrane protein</topology>
    </subcellularLocation>
</comment>
<dbReference type="NCBIfam" id="TIGR00077">
    <property type="entry name" value="lspA"/>
    <property type="match status" value="1"/>
</dbReference>
<dbReference type="PROSITE" id="PS00855">
    <property type="entry name" value="SPASE_II"/>
    <property type="match status" value="1"/>
</dbReference>
<feature type="transmembrane region" description="Helical" evidence="9">
    <location>
        <begin position="93"/>
        <end position="111"/>
    </location>
</feature>
<feature type="active site" evidence="9">
    <location>
        <position position="121"/>
    </location>
</feature>
<feature type="transmembrane region" description="Helical" evidence="9">
    <location>
        <begin position="131"/>
        <end position="151"/>
    </location>
</feature>
<keyword evidence="8 9" id="KW-0472">Membrane</keyword>
<comment type="pathway">
    <text evidence="9">Protein modification; lipoprotein biosynthesis (signal peptide cleavage).</text>
</comment>
<dbReference type="InterPro" id="IPR001872">
    <property type="entry name" value="Peptidase_A8"/>
</dbReference>
<dbReference type="HAMAP" id="MF_00161">
    <property type="entry name" value="LspA"/>
    <property type="match status" value="1"/>
</dbReference>
<evidence type="ECO:0000256" key="9">
    <source>
        <dbReference type="HAMAP-Rule" id="MF_00161"/>
    </source>
</evidence>
<evidence type="ECO:0000313" key="12">
    <source>
        <dbReference type="EMBL" id="UZP75571.1"/>
    </source>
</evidence>
<dbReference type="EC" id="3.4.23.36" evidence="9"/>
<keyword evidence="13" id="KW-1185">Reference proteome</keyword>
<keyword evidence="12" id="KW-0449">Lipoprotein</keyword>
<dbReference type="Proteomes" id="UP001317963">
    <property type="component" value="Chromosome"/>
</dbReference>
<evidence type="ECO:0000256" key="2">
    <source>
        <dbReference type="ARBA" id="ARBA00022475"/>
    </source>
</evidence>
<keyword evidence="3 9" id="KW-0645">Protease</keyword>
<feature type="active site" evidence="9">
    <location>
        <position position="139"/>
    </location>
</feature>
<organism evidence="12 13">
    <name type="scientific">Candidatus Paraluminiphilus aquimaris</name>
    <dbReference type="NCBI Taxonomy" id="2518994"/>
    <lineage>
        <taxon>Bacteria</taxon>
        <taxon>Pseudomonadati</taxon>
        <taxon>Pseudomonadota</taxon>
        <taxon>Gammaproteobacteria</taxon>
        <taxon>Cellvibrionales</taxon>
        <taxon>Halieaceae</taxon>
        <taxon>Candidatus Paraluminiphilus</taxon>
    </lineage>
</organism>
<reference evidence="12 13" key="1">
    <citation type="submission" date="2019-02" db="EMBL/GenBank/DDBJ databases">
        <title>Halieaceae_genomes.</title>
        <authorList>
            <person name="Li S.-H."/>
        </authorList>
    </citation>
    <scope>NUCLEOTIDE SEQUENCE [LARGE SCALE GENOMIC DNA]</scope>
    <source>
        <strain evidence="12 13">JH123</strain>
    </source>
</reference>
<keyword evidence="4 9" id="KW-0812">Transmembrane</keyword>
<evidence type="ECO:0000256" key="1">
    <source>
        <dbReference type="ARBA" id="ARBA00006139"/>
    </source>
</evidence>
<keyword evidence="5 9" id="KW-0064">Aspartyl protease</keyword>